<dbReference type="InParanoid" id="A0A3N7EJA5"/>
<gene>
    <name evidence="2" type="ORF">POPTR_001G243150</name>
</gene>
<evidence type="ECO:0000313" key="3">
    <source>
        <dbReference type="Proteomes" id="UP000006729"/>
    </source>
</evidence>
<reference evidence="2 3" key="1">
    <citation type="journal article" date="2006" name="Science">
        <title>The genome of black cottonwood, Populus trichocarpa (Torr. &amp; Gray).</title>
        <authorList>
            <person name="Tuskan G.A."/>
            <person name="Difazio S."/>
            <person name="Jansson S."/>
            <person name="Bohlmann J."/>
            <person name="Grigoriev I."/>
            <person name="Hellsten U."/>
            <person name="Putnam N."/>
            <person name="Ralph S."/>
            <person name="Rombauts S."/>
            <person name="Salamov A."/>
            <person name="Schein J."/>
            <person name="Sterck L."/>
            <person name="Aerts A."/>
            <person name="Bhalerao R.R."/>
            <person name="Bhalerao R.P."/>
            <person name="Blaudez D."/>
            <person name="Boerjan W."/>
            <person name="Brun A."/>
            <person name="Brunner A."/>
            <person name="Busov V."/>
            <person name="Campbell M."/>
            <person name="Carlson J."/>
            <person name="Chalot M."/>
            <person name="Chapman J."/>
            <person name="Chen G.L."/>
            <person name="Cooper D."/>
            <person name="Coutinho P.M."/>
            <person name="Couturier J."/>
            <person name="Covert S."/>
            <person name="Cronk Q."/>
            <person name="Cunningham R."/>
            <person name="Davis J."/>
            <person name="Degroeve S."/>
            <person name="Dejardin A."/>
            <person name="Depamphilis C."/>
            <person name="Detter J."/>
            <person name="Dirks B."/>
            <person name="Dubchak I."/>
            <person name="Duplessis S."/>
            <person name="Ehlting J."/>
            <person name="Ellis B."/>
            <person name="Gendler K."/>
            <person name="Goodstein D."/>
            <person name="Gribskov M."/>
            <person name="Grimwood J."/>
            <person name="Groover A."/>
            <person name="Gunter L."/>
            <person name="Hamberger B."/>
            <person name="Heinze B."/>
            <person name="Helariutta Y."/>
            <person name="Henrissat B."/>
            <person name="Holligan D."/>
            <person name="Holt R."/>
            <person name="Huang W."/>
            <person name="Islam-Faridi N."/>
            <person name="Jones S."/>
            <person name="Jones-Rhoades M."/>
            <person name="Jorgensen R."/>
            <person name="Joshi C."/>
            <person name="Kangasjarvi J."/>
            <person name="Karlsson J."/>
            <person name="Kelleher C."/>
            <person name="Kirkpatrick R."/>
            <person name="Kirst M."/>
            <person name="Kohler A."/>
            <person name="Kalluri U."/>
            <person name="Larimer F."/>
            <person name="Leebens-Mack J."/>
            <person name="Leple J.C."/>
            <person name="Locascio P."/>
            <person name="Lou Y."/>
            <person name="Lucas S."/>
            <person name="Martin F."/>
            <person name="Montanini B."/>
            <person name="Napoli C."/>
            <person name="Nelson D.R."/>
            <person name="Nelson C."/>
            <person name="Nieminen K."/>
            <person name="Nilsson O."/>
            <person name="Pereda V."/>
            <person name="Peter G."/>
            <person name="Philippe R."/>
            <person name="Pilate G."/>
            <person name="Poliakov A."/>
            <person name="Razumovskaya J."/>
            <person name="Richardson P."/>
            <person name="Rinaldi C."/>
            <person name="Ritland K."/>
            <person name="Rouze P."/>
            <person name="Ryaboy D."/>
            <person name="Schmutz J."/>
            <person name="Schrader J."/>
            <person name="Segerman B."/>
            <person name="Shin H."/>
            <person name="Siddiqui A."/>
            <person name="Sterky F."/>
            <person name="Terry A."/>
            <person name="Tsai C.J."/>
            <person name="Uberbacher E."/>
            <person name="Unneberg P."/>
            <person name="Vahala J."/>
            <person name="Wall K."/>
            <person name="Wessler S."/>
            <person name="Yang G."/>
            <person name="Yin T."/>
            <person name="Douglas C."/>
            <person name="Marra M."/>
            <person name="Sandberg G."/>
            <person name="Van de Peer Y."/>
            <person name="Rokhsar D."/>
        </authorList>
    </citation>
    <scope>NUCLEOTIDE SEQUENCE [LARGE SCALE GENOMIC DNA]</scope>
    <source>
        <strain evidence="3">cv. Nisqually</strain>
    </source>
</reference>
<keyword evidence="3" id="KW-1185">Reference proteome</keyword>
<sequence length="113" mass="12669">MASISLLLEKGLEILILRMIPKILTLLILLRGTLLVWLLVVGWQFDFVQTIQISSSMEKKPCKLALLNSYEKTAGTNSSRNEKPSLISNGWTGIQKEASPLRPASARIFLWCL</sequence>
<dbReference type="AlphaFoldDB" id="A0A3N7EJA5"/>
<evidence type="ECO:0000313" key="2">
    <source>
        <dbReference type="EMBL" id="RQO85305.1"/>
    </source>
</evidence>
<proteinExistence type="predicted"/>
<organism evidence="2 3">
    <name type="scientific">Populus trichocarpa</name>
    <name type="common">Western balsam poplar</name>
    <name type="synonym">Populus balsamifera subsp. trichocarpa</name>
    <dbReference type="NCBI Taxonomy" id="3694"/>
    <lineage>
        <taxon>Eukaryota</taxon>
        <taxon>Viridiplantae</taxon>
        <taxon>Streptophyta</taxon>
        <taxon>Embryophyta</taxon>
        <taxon>Tracheophyta</taxon>
        <taxon>Spermatophyta</taxon>
        <taxon>Magnoliopsida</taxon>
        <taxon>eudicotyledons</taxon>
        <taxon>Gunneridae</taxon>
        <taxon>Pentapetalae</taxon>
        <taxon>rosids</taxon>
        <taxon>fabids</taxon>
        <taxon>Malpighiales</taxon>
        <taxon>Salicaceae</taxon>
        <taxon>Saliceae</taxon>
        <taxon>Populus</taxon>
    </lineage>
</organism>
<keyword evidence="1" id="KW-1133">Transmembrane helix</keyword>
<keyword evidence="1" id="KW-0812">Transmembrane</keyword>
<dbReference type="Proteomes" id="UP000006729">
    <property type="component" value="Chromosome 1"/>
</dbReference>
<name>A0A3N7EJA5_POPTR</name>
<accession>A0A3N7EJA5</accession>
<dbReference type="EMBL" id="CM009290">
    <property type="protein sequence ID" value="RQO85305.1"/>
    <property type="molecule type" value="Genomic_DNA"/>
</dbReference>
<evidence type="ECO:0000256" key="1">
    <source>
        <dbReference type="SAM" id="Phobius"/>
    </source>
</evidence>
<feature type="transmembrane region" description="Helical" evidence="1">
    <location>
        <begin position="23"/>
        <end position="45"/>
    </location>
</feature>
<protein>
    <submittedName>
        <fullName evidence="2">Uncharacterized protein</fullName>
    </submittedName>
</protein>
<keyword evidence="1" id="KW-0472">Membrane</keyword>